<keyword evidence="1" id="KW-0732">Signal</keyword>
<dbReference type="NCBIfam" id="NF038116">
    <property type="entry name" value="Sden1266_dom"/>
    <property type="match status" value="1"/>
</dbReference>
<evidence type="ECO:0000256" key="1">
    <source>
        <dbReference type="SAM" id="SignalP"/>
    </source>
</evidence>
<sequence length="273" mass="30826">MSKSIQLLTKFTKAIVSGITHFSLLACVVMTPFALAEQATVDAPIQAISAGGLKNELTPERKTTLLTQAKEQAELPLVGKTREQMKSQKAVMKMNKSSSREKHLGYYHSFNLYDATSYLEEDIDYDGFYRTFSVVFDADVISDFSEVSEVYAELYLSVNGGPWRHYFTTDSFLIYGESSDDEYEVVTTLLEGYHTDHYDVLIDLYEIGYPDIVATLSSDEDNDLYALPLESVEYDYYEEYYDSHSHGHGGSMGIFFIALLATSLVCKRLSHLI</sequence>
<dbReference type="Proteomes" id="UP001157133">
    <property type="component" value="Unassembled WGS sequence"/>
</dbReference>
<name>A0ABQ6H0P3_9GAMM</name>
<comment type="caution">
    <text evidence="2">The sequence shown here is derived from an EMBL/GenBank/DDBJ whole genome shotgun (WGS) entry which is preliminary data.</text>
</comment>
<feature type="signal peptide" evidence="1">
    <location>
        <begin position="1"/>
        <end position="36"/>
    </location>
</feature>
<evidence type="ECO:0008006" key="4">
    <source>
        <dbReference type="Google" id="ProtNLM"/>
    </source>
</evidence>
<feature type="chain" id="PRO_5046809547" description="GlyGly-CTERM sorting domain-containing protein" evidence="1">
    <location>
        <begin position="37"/>
        <end position="273"/>
    </location>
</feature>
<proteinExistence type="predicted"/>
<dbReference type="PROSITE" id="PS51257">
    <property type="entry name" value="PROKAR_LIPOPROTEIN"/>
    <property type="match status" value="1"/>
</dbReference>
<accession>A0ABQ6H0P3</accession>
<reference evidence="2 3" key="1">
    <citation type="submission" date="2023-03" db="EMBL/GenBank/DDBJ databases">
        <title>Draft genome sequence of Thalassotalea eurytherma JCM 18482T.</title>
        <authorList>
            <person name="Sawabe T."/>
        </authorList>
    </citation>
    <scope>NUCLEOTIDE SEQUENCE [LARGE SCALE GENOMIC DNA]</scope>
    <source>
        <strain evidence="2 3">JCM 18482</strain>
    </source>
</reference>
<evidence type="ECO:0000313" key="2">
    <source>
        <dbReference type="EMBL" id="GLX80615.1"/>
    </source>
</evidence>
<organism evidence="2 3">
    <name type="scientific">Thalassotalea eurytherma</name>
    <dbReference type="NCBI Taxonomy" id="1144278"/>
    <lineage>
        <taxon>Bacteria</taxon>
        <taxon>Pseudomonadati</taxon>
        <taxon>Pseudomonadota</taxon>
        <taxon>Gammaproteobacteria</taxon>
        <taxon>Alteromonadales</taxon>
        <taxon>Colwelliaceae</taxon>
        <taxon>Thalassotalea</taxon>
    </lineage>
</organism>
<dbReference type="RefSeq" id="WP_284205930.1">
    <property type="nucleotide sequence ID" value="NZ_BSSU01000001.1"/>
</dbReference>
<dbReference type="EMBL" id="BSSU01000001">
    <property type="protein sequence ID" value="GLX80615.1"/>
    <property type="molecule type" value="Genomic_DNA"/>
</dbReference>
<gene>
    <name evidence="2" type="ORF">theurythT_00670</name>
</gene>
<keyword evidence="3" id="KW-1185">Reference proteome</keyword>
<evidence type="ECO:0000313" key="3">
    <source>
        <dbReference type="Proteomes" id="UP001157133"/>
    </source>
</evidence>
<protein>
    <recommendedName>
        <fullName evidence="4">GlyGly-CTERM sorting domain-containing protein</fullName>
    </recommendedName>
</protein>